<evidence type="ECO:0000313" key="3">
    <source>
        <dbReference type="EMBL" id="THJ31577.1"/>
    </source>
</evidence>
<feature type="domain" description="Lnb N-terminal periplasmic" evidence="2">
    <location>
        <begin position="141"/>
        <end position="297"/>
    </location>
</feature>
<comment type="caution">
    <text evidence="3">The sequence shown here is derived from an EMBL/GenBank/DDBJ whole genome shotgun (WGS) entry which is preliminary data.</text>
</comment>
<name>A0A4S5BGU3_9BURK</name>
<evidence type="ECO:0000259" key="2">
    <source>
        <dbReference type="Pfam" id="PF13387"/>
    </source>
</evidence>
<organism evidence="3 4">
    <name type="scientific">Lampropedia aestuarii</name>
    <dbReference type="NCBI Taxonomy" id="2562762"/>
    <lineage>
        <taxon>Bacteria</taxon>
        <taxon>Pseudomonadati</taxon>
        <taxon>Pseudomonadota</taxon>
        <taxon>Betaproteobacteria</taxon>
        <taxon>Burkholderiales</taxon>
        <taxon>Comamonadaceae</taxon>
        <taxon>Lampropedia</taxon>
    </lineage>
</organism>
<dbReference type="Pfam" id="PF13387">
    <property type="entry name" value="Lnb_N"/>
    <property type="match status" value="1"/>
</dbReference>
<feature type="transmembrane region" description="Helical" evidence="1">
    <location>
        <begin position="50"/>
        <end position="70"/>
    </location>
</feature>
<keyword evidence="4" id="KW-1185">Reference proteome</keyword>
<keyword evidence="1" id="KW-0812">Transmembrane</keyword>
<dbReference type="RefSeq" id="WP_136407449.1">
    <property type="nucleotide sequence ID" value="NZ_SSWX01000022.1"/>
</dbReference>
<keyword evidence="1" id="KW-0472">Membrane</keyword>
<dbReference type="Proteomes" id="UP000306236">
    <property type="component" value="Unassembled WGS sequence"/>
</dbReference>
<accession>A0A4S5BGU3</accession>
<feature type="transmembrane region" description="Helical" evidence="1">
    <location>
        <begin position="82"/>
        <end position="100"/>
    </location>
</feature>
<dbReference type="AlphaFoldDB" id="A0A4S5BGU3"/>
<dbReference type="EMBL" id="SSWX01000022">
    <property type="protein sequence ID" value="THJ31577.1"/>
    <property type="molecule type" value="Genomic_DNA"/>
</dbReference>
<reference evidence="3 4" key="1">
    <citation type="submission" date="2019-04" db="EMBL/GenBank/DDBJ databases">
        <title>Lampropedia sp YIM MLB12 draf genome.</title>
        <authorList>
            <person name="Wang Y.-X."/>
        </authorList>
    </citation>
    <scope>NUCLEOTIDE SEQUENCE [LARGE SCALE GENOMIC DNA]</scope>
    <source>
        <strain evidence="3 4">YIM MLB12</strain>
    </source>
</reference>
<dbReference type="OrthoDB" id="274718at2"/>
<feature type="transmembrane region" description="Helical" evidence="1">
    <location>
        <begin position="21"/>
        <end position="44"/>
    </location>
</feature>
<evidence type="ECO:0000256" key="1">
    <source>
        <dbReference type="SAM" id="Phobius"/>
    </source>
</evidence>
<keyword evidence="1" id="KW-1133">Transmembrane helix</keyword>
<protein>
    <submittedName>
        <fullName evidence="3">DUF4105 domain-containing protein</fullName>
    </submittedName>
</protein>
<dbReference type="InterPro" id="IPR025178">
    <property type="entry name" value="Lnb_N"/>
</dbReference>
<evidence type="ECO:0000313" key="4">
    <source>
        <dbReference type="Proteomes" id="UP000306236"/>
    </source>
</evidence>
<proteinExistence type="predicted"/>
<gene>
    <name evidence="3" type="ORF">E8K88_14790</name>
</gene>
<sequence>MKPPATEQLAQQQPTRRGLSLALRSTAALVVLLLTLWGACALWFRLPEALWRIPCVTAWVILGAACVYQVARGQQRHWRRRLGQAFAVCCVALLVWWHSITPSHERLWADDVAHLLQAEIDGDRVTLHQVRNFEWRSETDYTPRWESRSYDLRRLQSADLVLSYWMGPHIAHTLVSFGFDDGQRIVFSLEIRKERGEAFSAVRGFFRQYEQILVAADERDIIQTRSNARGEQVYLYSLNLPPAQLRAVFLGYLEAAQALHDAPDFYNTLTSNCTTIVFELARQIAPTLRPDYRLLLSGHFAHYAYDQGALVPDYSFADLQSLGHINARALRSAELGEDFSHAIRQEMPQAANRD</sequence>